<dbReference type="SMART" id="SM00954">
    <property type="entry name" value="RelA_SpoT"/>
    <property type="match status" value="1"/>
</dbReference>
<dbReference type="SUPFAM" id="SSF81301">
    <property type="entry name" value="Nucleotidyltransferase"/>
    <property type="match status" value="1"/>
</dbReference>
<dbReference type="Gene3D" id="3.30.460.10">
    <property type="entry name" value="Beta Polymerase, domain 2"/>
    <property type="match status" value="1"/>
</dbReference>
<dbReference type="InterPro" id="IPR052366">
    <property type="entry name" value="GTP_Pyrophosphokinase"/>
</dbReference>
<evidence type="ECO:0000256" key="1">
    <source>
        <dbReference type="SAM" id="MobiDB-lite"/>
    </source>
</evidence>
<reference evidence="3 4" key="1">
    <citation type="submission" date="2019-04" db="EMBL/GenBank/DDBJ databases">
        <authorList>
            <person name="Hwang J.C."/>
        </authorList>
    </citation>
    <scope>NUCLEOTIDE SEQUENCE [LARGE SCALE GENOMIC DNA]</scope>
    <source>
        <strain evidence="3 4">IMCC35001</strain>
    </source>
</reference>
<gene>
    <name evidence="3" type="ORF">FCL40_06900</name>
</gene>
<proteinExistence type="predicted"/>
<protein>
    <submittedName>
        <fullName evidence="3">GTP pyrophosphokinase</fullName>
    </submittedName>
</protein>
<feature type="domain" description="RelA/SpoT" evidence="2">
    <location>
        <begin position="76"/>
        <end position="207"/>
    </location>
</feature>
<dbReference type="GO" id="GO:0016301">
    <property type="term" value="F:kinase activity"/>
    <property type="evidence" value="ECO:0007669"/>
    <property type="project" value="UniProtKB-KW"/>
</dbReference>
<evidence type="ECO:0000259" key="2">
    <source>
        <dbReference type="SMART" id="SM00954"/>
    </source>
</evidence>
<organism evidence="3 4">
    <name type="scientific">Ferrimonas sediminicola</name>
    <dbReference type="NCBI Taxonomy" id="2569538"/>
    <lineage>
        <taxon>Bacteria</taxon>
        <taxon>Pseudomonadati</taxon>
        <taxon>Pseudomonadota</taxon>
        <taxon>Gammaproteobacteria</taxon>
        <taxon>Alteromonadales</taxon>
        <taxon>Ferrimonadaceae</taxon>
        <taxon>Ferrimonas</taxon>
    </lineage>
</organism>
<keyword evidence="3" id="KW-0808">Transferase</keyword>
<dbReference type="Pfam" id="PF04607">
    <property type="entry name" value="RelA_SpoT"/>
    <property type="match status" value="1"/>
</dbReference>
<dbReference type="Proteomes" id="UP000305674">
    <property type="component" value="Unassembled WGS sequence"/>
</dbReference>
<sequence length="260" mass="29641">MKQEHRGSCPPIQEAPMNQGRPLTPDELKARAIRFYERYGKDMEQISDLLNIRLSQLAQAYTLENALPQEAITIATRVKSLGSFLKKLEKRGWPQFYYPTEVIQDLIGARVVCWFVDDCRGMQQFIAGSKHLTVHQEVEDYIGQPKASGYRSIHLLADVGYDRVQRNGLEVEIQDGSMVCEIQIRTMLQDAWGQITHEFHYKAQTAGVNNTFYERILAEIAGRLSNEDASLLTLRDAYQDLAKEQLKPPSHEGIKDGNTK</sequence>
<evidence type="ECO:0000313" key="3">
    <source>
        <dbReference type="EMBL" id="TKB49875.1"/>
    </source>
</evidence>
<dbReference type="AlphaFoldDB" id="A0A4U1BHC0"/>
<comment type="caution">
    <text evidence="3">The sequence shown here is derived from an EMBL/GenBank/DDBJ whole genome shotgun (WGS) entry which is preliminary data.</text>
</comment>
<dbReference type="InterPro" id="IPR043519">
    <property type="entry name" value="NT_sf"/>
</dbReference>
<keyword evidence="4" id="KW-1185">Reference proteome</keyword>
<dbReference type="GO" id="GO:0015969">
    <property type="term" value="P:guanosine tetraphosphate metabolic process"/>
    <property type="evidence" value="ECO:0007669"/>
    <property type="project" value="InterPro"/>
</dbReference>
<dbReference type="PANTHER" id="PTHR47837:SF1">
    <property type="entry name" value="GTP PYROPHOSPHOKINASE YJBM"/>
    <property type="match status" value="1"/>
</dbReference>
<dbReference type="InterPro" id="IPR007685">
    <property type="entry name" value="RelA_SpoT"/>
</dbReference>
<feature type="region of interest" description="Disordered" evidence="1">
    <location>
        <begin position="1"/>
        <end position="24"/>
    </location>
</feature>
<name>A0A4U1BHC0_9GAMM</name>
<dbReference type="EMBL" id="SWCI01000003">
    <property type="protein sequence ID" value="TKB49875.1"/>
    <property type="molecule type" value="Genomic_DNA"/>
</dbReference>
<evidence type="ECO:0000313" key="4">
    <source>
        <dbReference type="Proteomes" id="UP000305674"/>
    </source>
</evidence>
<accession>A0A4U1BHC0</accession>
<dbReference type="OrthoDB" id="9801824at2"/>
<dbReference type="PANTHER" id="PTHR47837">
    <property type="entry name" value="GTP PYROPHOSPHOKINASE YJBM"/>
    <property type="match status" value="1"/>
</dbReference>
<keyword evidence="3" id="KW-0418">Kinase</keyword>
<dbReference type="CDD" id="cd05399">
    <property type="entry name" value="NT_Rel-Spo_like"/>
    <property type="match status" value="1"/>
</dbReference>